<protein>
    <submittedName>
        <fullName evidence="2">Uncharacterized protein</fullName>
    </submittedName>
</protein>
<dbReference type="Proteomes" id="UP000828251">
    <property type="component" value="Unassembled WGS sequence"/>
</dbReference>
<keyword evidence="3" id="KW-1185">Reference proteome</keyword>
<dbReference type="AlphaFoldDB" id="A0A9D3VWG0"/>
<evidence type="ECO:0000256" key="1">
    <source>
        <dbReference type="SAM" id="MobiDB-lite"/>
    </source>
</evidence>
<dbReference type="OrthoDB" id="1001885at2759"/>
<sequence length="140" mass="15596">MAEAENFYNIEGRKFDNSESSKPKSRPKGKDQVEKNGPHRIRDCLKKAALNAMKVHEEAEYDTKSLSAILGGVKIKDEKELSLKMEEDLGRIKTVNSESIPITGVAKGVELRLGEWTSKATIKVISLDDYDFVIGLSLLD</sequence>
<evidence type="ECO:0000313" key="2">
    <source>
        <dbReference type="EMBL" id="KAH1097539.1"/>
    </source>
</evidence>
<reference evidence="2 3" key="1">
    <citation type="journal article" date="2021" name="Plant Biotechnol. J.">
        <title>Multi-omics assisted identification of the key and species-specific regulatory components of drought-tolerant mechanisms in Gossypium stocksii.</title>
        <authorList>
            <person name="Yu D."/>
            <person name="Ke L."/>
            <person name="Zhang D."/>
            <person name="Wu Y."/>
            <person name="Sun Y."/>
            <person name="Mei J."/>
            <person name="Sun J."/>
            <person name="Sun Y."/>
        </authorList>
    </citation>
    <scope>NUCLEOTIDE SEQUENCE [LARGE SCALE GENOMIC DNA]</scope>
    <source>
        <strain evidence="3">cv. E1</strain>
        <tissue evidence="2">Leaf</tissue>
    </source>
</reference>
<evidence type="ECO:0000313" key="3">
    <source>
        <dbReference type="Proteomes" id="UP000828251"/>
    </source>
</evidence>
<comment type="caution">
    <text evidence="2">The sequence shown here is derived from an EMBL/GenBank/DDBJ whole genome shotgun (WGS) entry which is preliminary data.</text>
</comment>
<accession>A0A9D3VWG0</accession>
<proteinExistence type="predicted"/>
<feature type="compositionally biased region" description="Basic and acidic residues" evidence="1">
    <location>
        <begin position="11"/>
        <end position="39"/>
    </location>
</feature>
<name>A0A9D3VWG0_9ROSI</name>
<dbReference type="EMBL" id="JAIQCV010000005">
    <property type="protein sequence ID" value="KAH1097539.1"/>
    <property type="molecule type" value="Genomic_DNA"/>
</dbReference>
<gene>
    <name evidence="2" type="ORF">J1N35_014460</name>
</gene>
<feature type="region of interest" description="Disordered" evidence="1">
    <location>
        <begin position="1"/>
        <end position="39"/>
    </location>
</feature>
<organism evidence="2 3">
    <name type="scientific">Gossypium stocksii</name>
    <dbReference type="NCBI Taxonomy" id="47602"/>
    <lineage>
        <taxon>Eukaryota</taxon>
        <taxon>Viridiplantae</taxon>
        <taxon>Streptophyta</taxon>
        <taxon>Embryophyta</taxon>
        <taxon>Tracheophyta</taxon>
        <taxon>Spermatophyta</taxon>
        <taxon>Magnoliopsida</taxon>
        <taxon>eudicotyledons</taxon>
        <taxon>Gunneridae</taxon>
        <taxon>Pentapetalae</taxon>
        <taxon>rosids</taxon>
        <taxon>malvids</taxon>
        <taxon>Malvales</taxon>
        <taxon>Malvaceae</taxon>
        <taxon>Malvoideae</taxon>
        <taxon>Gossypium</taxon>
    </lineage>
</organism>